<evidence type="ECO:0000256" key="3">
    <source>
        <dbReference type="ARBA" id="ARBA00022692"/>
    </source>
</evidence>
<dbReference type="InterPro" id="IPR027417">
    <property type="entry name" value="P-loop_NTPase"/>
</dbReference>
<comment type="caution">
    <text evidence="11">The sequence shown here is derived from an EMBL/GenBank/DDBJ whole genome shotgun (WGS) entry which is preliminary data.</text>
</comment>
<evidence type="ECO:0000256" key="7">
    <source>
        <dbReference type="SAM" id="MobiDB-lite"/>
    </source>
</evidence>
<dbReference type="Proteomes" id="UP000249453">
    <property type="component" value="Unassembled WGS sequence"/>
</dbReference>
<name>A0A364JVE9_9HYPH</name>
<gene>
    <name evidence="11" type="ORF">C7374_105143</name>
</gene>
<dbReference type="InterPro" id="IPR050445">
    <property type="entry name" value="Bact_polysacc_biosynth/exp"/>
</dbReference>
<dbReference type="PANTHER" id="PTHR32309">
    <property type="entry name" value="TYROSINE-PROTEIN KINASE"/>
    <property type="match status" value="1"/>
</dbReference>
<feature type="domain" description="Polysaccharide chain length determinant N-terminal" evidence="9">
    <location>
        <begin position="12"/>
        <end position="105"/>
    </location>
</feature>
<evidence type="ECO:0000259" key="9">
    <source>
        <dbReference type="Pfam" id="PF02706"/>
    </source>
</evidence>
<evidence type="ECO:0000259" key="10">
    <source>
        <dbReference type="Pfam" id="PF13614"/>
    </source>
</evidence>
<dbReference type="Pfam" id="PF13614">
    <property type="entry name" value="AAA_31"/>
    <property type="match status" value="1"/>
</dbReference>
<feature type="coiled-coil region" evidence="6">
    <location>
        <begin position="291"/>
        <end position="399"/>
    </location>
</feature>
<keyword evidence="12" id="KW-1185">Reference proteome</keyword>
<dbReference type="GO" id="GO:0004713">
    <property type="term" value="F:protein tyrosine kinase activity"/>
    <property type="evidence" value="ECO:0007669"/>
    <property type="project" value="TreeGrafter"/>
</dbReference>
<evidence type="ECO:0000256" key="8">
    <source>
        <dbReference type="SAM" id="Phobius"/>
    </source>
</evidence>
<keyword evidence="6" id="KW-0175">Coiled coil</keyword>
<evidence type="ECO:0000256" key="6">
    <source>
        <dbReference type="SAM" id="Coils"/>
    </source>
</evidence>
<dbReference type="GO" id="GO:0005886">
    <property type="term" value="C:plasma membrane"/>
    <property type="evidence" value="ECO:0007669"/>
    <property type="project" value="UniProtKB-SubCell"/>
</dbReference>
<evidence type="ECO:0000256" key="5">
    <source>
        <dbReference type="ARBA" id="ARBA00023136"/>
    </source>
</evidence>
<keyword evidence="4 8" id="KW-1133">Transmembrane helix</keyword>
<dbReference type="AlphaFoldDB" id="A0A364JVE9"/>
<keyword evidence="3 8" id="KW-0812">Transmembrane</keyword>
<comment type="subcellular location">
    <subcellularLocation>
        <location evidence="1">Cell membrane</location>
        <topology evidence="1">Multi-pass membrane protein</topology>
    </subcellularLocation>
</comment>
<proteinExistence type="predicted"/>
<evidence type="ECO:0000313" key="12">
    <source>
        <dbReference type="Proteomes" id="UP000249453"/>
    </source>
</evidence>
<organism evidence="11 12">
    <name type="scientific">Falsochrobactrum ovis</name>
    <dbReference type="NCBI Taxonomy" id="1293442"/>
    <lineage>
        <taxon>Bacteria</taxon>
        <taxon>Pseudomonadati</taxon>
        <taxon>Pseudomonadota</taxon>
        <taxon>Alphaproteobacteria</taxon>
        <taxon>Hyphomicrobiales</taxon>
        <taxon>Brucellaceae</taxon>
        <taxon>Falsochrobactrum</taxon>
    </lineage>
</organism>
<dbReference type="PANTHER" id="PTHR32309:SF13">
    <property type="entry name" value="FERRIC ENTEROBACTIN TRANSPORT PROTEIN FEPE"/>
    <property type="match status" value="1"/>
</dbReference>
<reference evidence="11 12" key="1">
    <citation type="submission" date="2018-06" db="EMBL/GenBank/DDBJ databases">
        <title>Genomic Encyclopedia of Type Strains, Phase IV (KMG-IV): sequencing the most valuable type-strain genomes for metagenomic binning, comparative biology and taxonomic classification.</title>
        <authorList>
            <person name="Goeker M."/>
        </authorList>
    </citation>
    <scope>NUCLEOTIDE SEQUENCE [LARGE SCALE GENOMIC DNA]</scope>
    <source>
        <strain evidence="11 12">DSM 26720</strain>
    </source>
</reference>
<evidence type="ECO:0000256" key="1">
    <source>
        <dbReference type="ARBA" id="ARBA00004651"/>
    </source>
</evidence>
<evidence type="ECO:0000313" key="11">
    <source>
        <dbReference type="EMBL" id="RAK29092.1"/>
    </source>
</evidence>
<evidence type="ECO:0000256" key="4">
    <source>
        <dbReference type="ARBA" id="ARBA00022989"/>
    </source>
</evidence>
<dbReference type="Gene3D" id="3.40.50.300">
    <property type="entry name" value="P-loop containing nucleotide triphosphate hydrolases"/>
    <property type="match status" value="1"/>
</dbReference>
<dbReference type="RefSeq" id="WP_111575252.1">
    <property type="nucleotide sequence ID" value="NZ_JBHEEY010000004.1"/>
</dbReference>
<protein>
    <submittedName>
        <fullName evidence="11">Exopolysaccharide transport family protein</fullName>
    </submittedName>
</protein>
<feature type="domain" description="AAA" evidence="10">
    <location>
        <begin position="535"/>
        <end position="636"/>
    </location>
</feature>
<accession>A0A364JVE9</accession>
<dbReference type="SUPFAM" id="SSF52540">
    <property type="entry name" value="P-loop containing nucleoside triphosphate hydrolases"/>
    <property type="match status" value="1"/>
</dbReference>
<dbReference type="Pfam" id="PF02706">
    <property type="entry name" value="Wzz"/>
    <property type="match status" value="1"/>
</dbReference>
<dbReference type="InterPro" id="IPR003856">
    <property type="entry name" value="LPS_length_determ_N"/>
</dbReference>
<evidence type="ECO:0000256" key="2">
    <source>
        <dbReference type="ARBA" id="ARBA00022475"/>
    </source>
</evidence>
<feature type="transmembrane region" description="Helical" evidence="8">
    <location>
        <begin position="26"/>
        <end position="48"/>
    </location>
</feature>
<keyword evidence="2" id="KW-1003">Cell membrane</keyword>
<dbReference type="EMBL" id="QLMK01000005">
    <property type="protein sequence ID" value="RAK29092.1"/>
    <property type="molecule type" value="Genomic_DNA"/>
</dbReference>
<feature type="region of interest" description="Disordered" evidence="7">
    <location>
        <begin position="484"/>
        <end position="507"/>
    </location>
</feature>
<sequence length="688" mass="75691">MSRIDPVSKDADIDIGALFKSLRRNWLLVIGGAFLMALMAWVICMLITRDYRAETRLLIEPSESVYTRPNGDVAAERPLLDAENIKSQVEIMRSTDLLKRVSDQLNLVEKKGFLSDHSSGLSQFLILLGLQSDPSGAPKEERVIEKLRNNLDIYNIKDSRVIVVQYRSSNGEEAAAIANAVADAYIALQRAAKLESTDDATGWLAPEIEDLRNKLRESEKKVADYRAAHELMTGQANTTIASQQLFELTTELSRVRSERATADAQAASIRDGLKAGNAIDTLPAVVASPMMQRLAERRVQLKNQIADLSMTFLDAHPRIRALRAQLSDLDQQIAAEGQKLLTSLESEATVAKLREDELTQELNRVKAQAAQADNQEVELRALEREAAAQRQLLETYLTRYREAAARTDRNYGPADARIFSRAVAPSLPYYPKTLPVVGSTFGAGLLLLSVFILLRELFSGRAFIPAEPHPYDKIEENEMAPVLPINPQSESEPVTEASAGAEDSEPNSVKSVANRLVKKRVIIVSPEGDQAAIGSLNLARELADKGRRVILIDMSTYGTLGTAMLESSTMPGVTELLTGQKRLNDVIYTDHFSQAHIMPLGQADPEEAMRSDDKLTLILDALETVYDFVLVECGSSTSRQIHPIADGSAEVIMNIVDPDNEDVVRAAIDMDQGGYEDVIIVMNKPTAG</sequence>
<keyword evidence="5 8" id="KW-0472">Membrane</keyword>
<dbReference type="InterPro" id="IPR025669">
    <property type="entry name" value="AAA_dom"/>
</dbReference>
<dbReference type="OrthoDB" id="7786248at2"/>